<feature type="coiled-coil region" evidence="1">
    <location>
        <begin position="320"/>
        <end position="361"/>
    </location>
</feature>
<accession>A0A2T6ZA84</accession>
<dbReference type="Proteomes" id="UP000244722">
    <property type="component" value="Unassembled WGS sequence"/>
</dbReference>
<feature type="compositionally biased region" description="Polar residues" evidence="2">
    <location>
        <begin position="77"/>
        <end position="86"/>
    </location>
</feature>
<feature type="compositionally biased region" description="Acidic residues" evidence="2">
    <location>
        <begin position="100"/>
        <end position="128"/>
    </location>
</feature>
<name>A0A2T6ZA84_TUBBO</name>
<organism evidence="3 4">
    <name type="scientific">Tuber borchii</name>
    <name type="common">White truffle</name>
    <dbReference type="NCBI Taxonomy" id="42251"/>
    <lineage>
        <taxon>Eukaryota</taxon>
        <taxon>Fungi</taxon>
        <taxon>Dikarya</taxon>
        <taxon>Ascomycota</taxon>
        <taxon>Pezizomycotina</taxon>
        <taxon>Pezizomycetes</taxon>
        <taxon>Pezizales</taxon>
        <taxon>Tuberaceae</taxon>
        <taxon>Tuber</taxon>
    </lineage>
</organism>
<evidence type="ECO:0000256" key="1">
    <source>
        <dbReference type="SAM" id="Coils"/>
    </source>
</evidence>
<evidence type="ECO:0000313" key="4">
    <source>
        <dbReference type="Proteomes" id="UP000244722"/>
    </source>
</evidence>
<reference evidence="3 4" key="1">
    <citation type="submission" date="2017-04" db="EMBL/GenBank/DDBJ databases">
        <title>Draft genome sequence of Tuber borchii Vittad., a whitish edible truffle.</title>
        <authorList>
            <consortium name="DOE Joint Genome Institute"/>
            <person name="Murat C."/>
            <person name="Kuo A."/>
            <person name="Barry K.W."/>
            <person name="Clum A."/>
            <person name="Dockter R.B."/>
            <person name="Fauchery L."/>
            <person name="Iotti M."/>
            <person name="Kohler A."/>
            <person name="Labutti K."/>
            <person name="Lindquist E.A."/>
            <person name="Lipzen A."/>
            <person name="Ohm R.A."/>
            <person name="Wang M."/>
            <person name="Grigoriev I.V."/>
            <person name="Zambonelli A."/>
            <person name="Martin F.M."/>
        </authorList>
    </citation>
    <scope>NUCLEOTIDE SEQUENCE [LARGE SCALE GENOMIC DNA]</scope>
    <source>
        <strain evidence="3 4">Tbo3840</strain>
    </source>
</reference>
<keyword evidence="1" id="KW-0175">Coiled coil</keyword>
<gene>
    <name evidence="3" type="ORF">B9Z19DRAFT_1069789</name>
</gene>
<dbReference type="EMBL" id="NESQ01000546">
    <property type="protein sequence ID" value="PUU72411.1"/>
    <property type="molecule type" value="Genomic_DNA"/>
</dbReference>
<dbReference type="OrthoDB" id="5494192at2759"/>
<feature type="region of interest" description="Disordered" evidence="2">
    <location>
        <begin position="181"/>
        <end position="206"/>
    </location>
</feature>
<sequence length="369" mass="42409">MGIRLGWLIVEPLDWEGLKDYESEALAFRKELEASKKKSQSASQDPSLIPDCVIIKPKRGRASHGSFEKKTKRPRRQTNTSSTQMEFDQKSEENLASENMELDNEAIDSETEYDEEENEQADSDEEDSYQERDSRILEVQVSTQEDITIPILLHIPLFLYLEVTNNRNLIELLHSGHKTLDKVPTPGPPASPSVHSPGPQPPSSYNFHTEYLSLQKLYEGGYPDPLDSSKQWFFSDSIPEEPDTSSYPPGPEATILKEIKQHQKIVEAYKRDLQLSLYLQEHGLKLVKQDSVIAGPDEVVISKPALNQLKRDLKTMGKEFRGKLEQNAELEKRIEQLEQEKKRSQEAREQQRTEIRDLSERLIERIKNL</sequence>
<keyword evidence="4" id="KW-1185">Reference proteome</keyword>
<comment type="caution">
    <text evidence="3">The sequence shown here is derived from an EMBL/GenBank/DDBJ whole genome shotgun (WGS) entry which is preliminary data.</text>
</comment>
<dbReference type="AlphaFoldDB" id="A0A2T6ZA84"/>
<evidence type="ECO:0000313" key="3">
    <source>
        <dbReference type="EMBL" id="PUU72411.1"/>
    </source>
</evidence>
<evidence type="ECO:0000256" key="2">
    <source>
        <dbReference type="SAM" id="MobiDB-lite"/>
    </source>
</evidence>
<protein>
    <submittedName>
        <fullName evidence="3">Uncharacterized protein</fullName>
    </submittedName>
</protein>
<proteinExistence type="predicted"/>
<feature type="region of interest" description="Disordered" evidence="2">
    <location>
        <begin position="32"/>
        <end position="133"/>
    </location>
</feature>